<reference evidence="3 4" key="1">
    <citation type="journal article" date="2012" name="Nature">
        <title>Repeated polyploidization of Gossypium genomes and the evolution of spinnable cotton fibres.</title>
        <authorList>
            <person name="Paterson A.H."/>
            <person name="Wendel J.F."/>
            <person name="Gundlach H."/>
            <person name="Guo H."/>
            <person name="Jenkins J."/>
            <person name="Jin D."/>
            <person name="Llewellyn D."/>
            <person name="Showmaker K.C."/>
            <person name="Shu S."/>
            <person name="Udall J."/>
            <person name="Yoo M.J."/>
            <person name="Byers R."/>
            <person name="Chen W."/>
            <person name="Doron-Faigenboim A."/>
            <person name="Duke M.V."/>
            <person name="Gong L."/>
            <person name="Grimwood J."/>
            <person name="Grover C."/>
            <person name="Grupp K."/>
            <person name="Hu G."/>
            <person name="Lee T.H."/>
            <person name="Li J."/>
            <person name="Lin L."/>
            <person name="Liu T."/>
            <person name="Marler B.S."/>
            <person name="Page J.T."/>
            <person name="Roberts A.W."/>
            <person name="Romanel E."/>
            <person name="Sanders W.S."/>
            <person name="Szadkowski E."/>
            <person name="Tan X."/>
            <person name="Tang H."/>
            <person name="Xu C."/>
            <person name="Wang J."/>
            <person name="Wang Z."/>
            <person name="Zhang D."/>
            <person name="Zhang L."/>
            <person name="Ashrafi H."/>
            <person name="Bedon F."/>
            <person name="Bowers J.E."/>
            <person name="Brubaker C.L."/>
            <person name="Chee P.W."/>
            <person name="Das S."/>
            <person name="Gingle A.R."/>
            <person name="Haigler C.H."/>
            <person name="Harker D."/>
            <person name="Hoffmann L.V."/>
            <person name="Hovav R."/>
            <person name="Jones D.C."/>
            <person name="Lemke C."/>
            <person name="Mansoor S."/>
            <person name="ur Rahman M."/>
            <person name="Rainville L.N."/>
            <person name="Rambani A."/>
            <person name="Reddy U.K."/>
            <person name="Rong J.K."/>
            <person name="Saranga Y."/>
            <person name="Scheffler B.E."/>
            <person name="Scheffler J.A."/>
            <person name="Stelly D.M."/>
            <person name="Triplett B.A."/>
            <person name="Van Deynze A."/>
            <person name="Vaslin M.F."/>
            <person name="Waghmare V.N."/>
            <person name="Walford S.A."/>
            <person name="Wright R.J."/>
            <person name="Zaki E.A."/>
            <person name="Zhang T."/>
            <person name="Dennis E.S."/>
            <person name="Mayer K.F."/>
            <person name="Peterson D.G."/>
            <person name="Rokhsar D.S."/>
            <person name="Wang X."/>
            <person name="Schmutz J."/>
        </authorList>
    </citation>
    <scope>NUCLEOTIDE SEQUENCE [LARGE SCALE GENOMIC DNA]</scope>
</reference>
<evidence type="ECO:0000256" key="1">
    <source>
        <dbReference type="SAM" id="Phobius"/>
    </source>
</evidence>
<gene>
    <name evidence="3" type="ORF">B456_013G091100</name>
</gene>
<dbReference type="Proteomes" id="UP000032304">
    <property type="component" value="Chromosome 13"/>
</dbReference>
<accession>A0A0D2TY23</accession>
<keyword evidence="1" id="KW-1133">Transmembrane helix</keyword>
<keyword evidence="4" id="KW-1185">Reference proteome</keyword>
<proteinExistence type="predicted"/>
<sequence length="158" mass="18046">MDLRYCIPPVLNLVLFLFLSPSNSEGGSSIFFQNFSIMELPFLLLALFFLLVFLFTSADVPFNVNLIHFRPRDFSIDVTASLLVSLFYPPSLFWSFHFFLLVSYPCHGLFFDLFKQLLCWFYGVCQSLPTYVIGIVPSNEENPSMSDDIEVGPTIVNS</sequence>
<keyword evidence="1" id="KW-0812">Transmembrane</keyword>
<name>A0A0D2TY23_GOSRA</name>
<dbReference type="OMA" id="IHFRPRD"/>
<feature type="signal peptide" evidence="2">
    <location>
        <begin position="1"/>
        <end position="24"/>
    </location>
</feature>
<protein>
    <submittedName>
        <fullName evidence="3">Uncharacterized protein</fullName>
    </submittedName>
</protein>
<feature type="chain" id="PRO_5002252979" evidence="2">
    <location>
        <begin position="25"/>
        <end position="158"/>
    </location>
</feature>
<keyword evidence="1" id="KW-0472">Membrane</keyword>
<evidence type="ECO:0000313" key="4">
    <source>
        <dbReference type="Proteomes" id="UP000032304"/>
    </source>
</evidence>
<dbReference type="AlphaFoldDB" id="A0A0D2TY23"/>
<keyword evidence="2" id="KW-0732">Signal</keyword>
<dbReference type="Gramene" id="KJB80303">
    <property type="protein sequence ID" value="KJB80303"/>
    <property type="gene ID" value="B456_013G091100"/>
</dbReference>
<evidence type="ECO:0000313" key="3">
    <source>
        <dbReference type="EMBL" id="KJB80303.1"/>
    </source>
</evidence>
<dbReference type="EMBL" id="CM001752">
    <property type="protein sequence ID" value="KJB80303.1"/>
    <property type="molecule type" value="Genomic_DNA"/>
</dbReference>
<evidence type="ECO:0000256" key="2">
    <source>
        <dbReference type="SAM" id="SignalP"/>
    </source>
</evidence>
<feature type="transmembrane region" description="Helical" evidence="1">
    <location>
        <begin position="40"/>
        <end position="62"/>
    </location>
</feature>
<organism evidence="3 4">
    <name type="scientific">Gossypium raimondii</name>
    <name type="common">Peruvian cotton</name>
    <name type="synonym">Gossypium klotzschianum subsp. raimondii</name>
    <dbReference type="NCBI Taxonomy" id="29730"/>
    <lineage>
        <taxon>Eukaryota</taxon>
        <taxon>Viridiplantae</taxon>
        <taxon>Streptophyta</taxon>
        <taxon>Embryophyta</taxon>
        <taxon>Tracheophyta</taxon>
        <taxon>Spermatophyta</taxon>
        <taxon>Magnoliopsida</taxon>
        <taxon>eudicotyledons</taxon>
        <taxon>Gunneridae</taxon>
        <taxon>Pentapetalae</taxon>
        <taxon>rosids</taxon>
        <taxon>malvids</taxon>
        <taxon>Malvales</taxon>
        <taxon>Malvaceae</taxon>
        <taxon>Malvoideae</taxon>
        <taxon>Gossypium</taxon>
    </lineage>
</organism>